<accession>A0A5P8VQE8</accession>
<keyword evidence="1" id="KW-0732">Signal</keyword>
<dbReference type="Pfam" id="PF08787">
    <property type="entry name" value="Alginate_lyase2"/>
    <property type="match status" value="1"/>
</dbReference>
<feature type="signal peptide" evidence="1">
    <location>
        <begin position="1"/>
        <end position="20"/>
    </location>
</feature>
<sequence length="310" mass="33745">MKTKFSKLSFTIAAAFVASAGIMSVSNASAQSESSLFVADNATVSGDSAQYPDDVLDLSQWKLTLPISLNLPPKSNSATEIKQPQLQTYAQSEYFRLNAAKNGVLFKAIAGGARTSKNTAYPRSELREMQGDGTQPAAWSCTNANHAMYLEQTLLHTTTKKPEVTIAQIHDSKNDNLMVKYFGPPFANGSTDIGKLEARFNNDTMTQILDSAYKIGDPMTIDIAVTSGGNVTVTYKNQRSGVSNSTATVKLTDIVGSCYFKAGIYIQACSKRDIYNNTNTACVSKNRSVDRSETDPYAYSEIEVRNITLR</sequence>
<proteinExistence type="predicted"/>
<feature type="domain" description="Alginate lyase 2" evidence="2">
    <location>
        <begin position="56"/>
        <end position="273"/>
    </location>
</feature>
<reference evidence="3 4" key="1">
    <citation type="submission" date="2019-10" db="EMBL/GenBank/DDBJ databases">
        <title>Genomic and transcriptomic insights into the perfect genentic adaptation of a filamentous nitrogen-fixing cyanobacterium to rice fields.</title>
        <authorList>
            <person name="Chen Z."/>
        </authorList>
    </citation>
    <scope>NUCLEOTIDE SEQUENCE [LARGE SCALE GENOMIC DNA]</scope>
    <source>
        <strain evidence="3">CCNUC1</strain>
    </source>
</reference>
<dbReference type="Gene3D" id="2.60.120.200">
    <property type="match status" value="1"/>
</dbReference>
<dbReference type="InterPro" id="IPR014895">
    <property type="entry name" value="Alginate_lyase_2"/>
</dbReference>
<dbReference type="KEGG" id="nsh:GXM_00030"/>
<protein>
    <recommendedName>
        <fullName evidence="2">Alginate lyase 2 domain-containing protein</fullName>
    </recommendedName>
</protein>
<dbReference type="EMBL" id="CP045226">
    <property type="protein sequence ID" value="QFS42557.1"/>
    <property type="molecule type" value="Genomic_DNA"/>
</dbReference>
<evidence type="ECO:0000256" key="1">
    <source>
        <dbReference type="SAM" id="SignalP"/>
    </source>
</evidence>
<dbReference type="SUPFAM" id="SSF49899">
    <property type="entry name" value="Concanavalin A-like lectins/glucanases"/>
    <property type="match status" value="1"/>
</dbReference>
<evidence type="ECO:0000313" key="3">
    <source>
        <dbReference type="EMBL" id="QFS42557.1"/>
    </source>
</evidence>
<dbReference type="InterPro" id="IPR013320">
    <property type="entry name" value="ConA-like_dom_sf"/>
</dbReference>
<dbReference type="Proteomes" id="UP000326678">
    <property type="component" value="Chromosome Gxm1"/>
</dbReference>
<keyword evidence="4" id="KW-1185">Reference proteome</keyword>
<gene>
    <name evidence="3" type="ORF">GXM_00030</name>
</gene>
<evidence type="ECO:0000313" key="4">
    <source>
        <dbReference type="Proteomes" id="UP000326678"/>
    </source>
</evidence>
<evidence type="ECO:0000259" key="2">
    <source>
        <dbReference type="Pfam" id="PF08787"/>
    </source>
</evidence>
<name>A0A5P8VQE8_9NOSO</name>
<organism evidence="3 4">
    <name type="scientific">Nostoc sphaeroides CCNUC1</name>
    <dbReference type="NCBI Taxonomy" id="2653204"/>
    <lineage>
        <taxon>Bacteria</taxon>
        <taxon>Bacillati</taxon>
        <taxon>Cyanobacteriota</taxon>
        <taxon>Cyanophyceae</taxon>
        <taxon>Nostocales</taxon>
        <taxon>Nostocaceae</taxon>
        <taxon>Nostoc</taxon>
    </lineage>
</organism>
<dbReference type="RefSeq" id="WP_152587894.1">
    <property type="nucleotide sequence ID" value="NZ_CP045226.1"/>
</dbReference>
<feature type="chain" id="PRO_5024873988" description="Alginate lyase 2 domain-containing protein" evidence="1">
    <location>
        <begin position="21"/>
        <end position="310"/>
    </location>
</feature>
<dbReference type="AlphaFoldDB" id="A0A5P8VQE8"/>